<dbReference type="SUPFAM" id="SSF53254">
    <property type="entry name" value="Phosphoglycerate mutase-like"/>
    <property type="match status" value="1"/>
</dbReference>
<protein>
    <recommendedName>
        <fullName evidence="1">Alpha-ribazole phosphatase</fullName>
        <ecNumber evidence="1">3.1.3.73</ecNumber>
    </recommendedName>
</protein>
<name>A0A1I0NB65_9BACT</name>
<dbReference type="Pfam" id="PF00300">
    <property type="entry name" value="His_Phos_1"/>
    <property type="match status" value="1"/>
</dbReference>
<dbReference type="GO" id="GO:0005737">
    <property type="term" value="C:cytoplasm"/>
    <property type="evidence" value="ECO:0007669"/>
    <property type="project" value="TreeGrafter"/>
</dbReference>
<dbReference type="AlphaFoldDB" id="A0A1I0NB65"/>
<accession>A0A1I0NB65</accession>
<dbReference type="PANTHER" id="PTHR48100:SF1">
    <property type="entry name" value="HISTIDINE PHOSPHATASE FAMILY PROTEIN-RELATED"/>
    <property type="match status" value="1"/>
</dbReference>
<dbReference type="InterPro" id="IPR050275">
    <property type="entry name" value="PGM_Phosphatase"/>
</dbReference>
<dbReference type="PANTHER" id="PTHR48100">
    <property type="entry name" value="BROAD-SPECIFICITY PHOSPHATASE YOR283W-RELATED"/>
    <property type="match status" value="1"/>
</dbReference>
<evidence type="ECO:0000313" key="2">
    <source>
        <dbReference type="EMBL" id="SEV98042.1"/>
    </source>
</evidence>
<proteinExistence type="predicted"/>
<dbReference type="RefSeq" id="WP_162844686.1">
    <property type="nucleotide sequence ID" value="NZ_FOIR01000001.1"/>
</dbReference>
<dbReference type="Gene3D" id="3.40.50.1240">
    <property type="entry name" value="Phosphoglycerate mutase-like"/>
    <property type="match status" value="1"/>
</dbReference>
<dbReference type="NCBIfam" id="TIGR03162">
    <property type="entry name" value="ribazole_cobC"/>
    <property type="match status" value="1"/>
</dbReference>
<evidence type="ECO:0000313" key="3">
    <source>
        <dbReference type="Proteomes" id="UP000199437"/>
    </source>
</evidence>
<sequence length="180" mass="20873">MRHTRPNVRKGICYGQTDLDLADSFMTDRKLVDAKMPVNIDCIYTSPLQRSEKLARSLHENIVVDDRLKELDFGAWEMKPWDDIPKDEIMPWMDDFVNHKVPGGESFIDLKNRCESFITELSKKPYKKVVIVTHAGPIRVFLGTFLEMQPKNFFRLTSGYGGVSRIDVGEQRVEVTYMNR</sequence>
<dbReference type="STRING" id="1267423.SAMN05216290_1039"/>
<dbReference type="InterPro" id="IPR029033">
    <property type="entry name" value="His_PPase_superfam"/>
</dbReference>
<evidence type="ECO:0000256" key="1">
    <source>
        <dbReference type="NCBIfam" id="TIGR03162"/>
    </source>
</evidence>
<dbReference type="InterPro" id="IPR013078">
    <property type="entry name" value="His_Pase_superF_clade-1"/>
</dbReference>
<organism evidence="2 3">
    <name type="scientific">Roseivirga pacifica</name>
    <dbReference type="NCBI Taxonomy" id="1267423"/>
    <lineage>
        <taxon>Bacteria</taxon>
        <taxon>Pseudomonadati</taxon>
        <taxon>Bacteroidota</taxon>
        <taxon>Cytophagia</taxon>
        <taxon>Cytophagales</taxon>
        <taxon>Roseivirgaceae</taxon>
        <taxon>Roseivirga</taxon>
    </lineage>
</organism>
<dbReference type="InterPro" id="IPR017578">
    <property type="entry name" value="Ribazole_CobC"/>
</dbReference>
<dbReference type="GeneID" id="99985776"/>
<dbReference type="GO" id="GO:0043755">
    <property type="term" value="F:alpha-ribazole phosphatase activity"/>
    <property type="evidence" value="ECO:0007669"/>
    <property type="project" value="UniProtKB-UniRule"/>
</dbReference>
<dbReference type="EC" id="3.1.3.73" evidence="1"/>
<reference evidence="3" key="1">
    <citation type="submission" date="2016-10" db="EMBL/GenBank/DDBJ databases">
        <authorList>
            <person name="Varghese N."/>
            <person name="Submissions S."/>
        </authorList>
    </citation>
    <scope>NUCLEOTIDE SEQUENCE [LARGE SCALE GENOMIC DNA]</scope>
    <source>
        <strain evidence="3">CGMCC 1.12402</strain>
    </source>
</reference>
<dbReference type="GO" id="GO:0009236">
    <property type="term" value="P:cobalamin biosynthetic process"/>
    <property type="evidence" value="ECO:0007669"/>
    <property type="project" value="UniProtKB-UniRule"/>
</dbReference>
<gene>
    <name evidence="2" type="ORF">SAMN05216290_1039</name>
</gene>
<dbReference type="CDD" id="cd07067">
    <property type="entry name" value="HP_PGM_like"/>
    <property type="match status" value="1"/>
</dbReference>
<dbReference type="EMBL" id="FOIR01000001">
    <property type="protein sequence ID" value="SEV98042.1"/>
    <property type="molecule type" value="Genomic_DNA"/>
</dbReference>
<dbReference type="Proteomes" id="UP000199437">
    <property type="component" value="Unassembled WGS sequence"/>
</dbReference>
<keyword evidence="3" id="KW-1185">Reference proteome</keyword>